<dbReference type="InterPro" id="IPR004360">
    <property type="entry name" value="Glyas_Fos-R_dOase_dom"/>
</dbReference>
<dbReference type="Proteomes" id="UP001601521">
    <property type="component" value="Unassembled WGS sequence"/>
</dbReference>
<evidence type="ECO:0000313" key="6">
    <source>
        <dbReference type="Proteomes" id="UP001601521"/>
    </source>
</evidence>
<dbReference type="EMBL" id="JBIALX010000005">
    <property type="protein sequence ID" value="MFF0454414.1"/>
    <property type="molecule type" value="Genomic_DNA"/>
</dbReference>
<dbReference type="RefSeq" id="WP_387251294.1">
    <property type="nucleotide sequence ID" value="NZ_JBIALX010000005.1"/>
</dbReference>
<gene>
    <name evidence="5" type="ORF">ACFYTH_13705</name>
</gene>
<comment type="similarity">
    <text evidence="1">Belongs to the bleomycin resistance protein family.</text>
</comment>
<accession>A0ABW6NHH8</accession>
<sequence length="151" mass="16815">MSSPATEPALVPELLVTDTSKSIAFWCGLCGFEIDYQRAEEGFAYLSRGTAHIMLEQCGIGRNWITAPLDRPFGRGINFQITVPDLAPILSSLREAGYPLFLQPETKTYRIGDAEEAEVQQFLVTDPEGYLIRFQSRERPGAETRTARAIS</sequence>
<evidence type="ECO:0000259" key="4">
    <source>
        <dbReference type="PROSITE" id="PS51819"/>
    </source>
</evidence>
<evidence type="ECO:0000256" key="3">
    <source>
        <dbReference type="ARBA" id="ARBA00023251"/>
    </source>
</evidence>
<dbReference type="SUPFAM" id="SSF54593">
    <property type="entry name" value="Glyoxalase/Bleomycin resistance protein/Dihydroxybiphenyl dioxygenase"/>
    <property type="match status" value="1"/>
</dbReference>
<organism evidence="5 6">
    <name type="scientific">Nocardia africana</name>
    <dbReference type="NCBI Taxonomy" id="134964"/>
    <lineage>
        <taxon>Bacteria</taxon>
        <taxon>Bacillati</taxon>
        <taxon>Actinomycetota</taxon>
        <taxon>Actinomycetes</taxon>
        <taxon>Mycobacteriales</taxon>
        <taxon>Nocardiaceae</taxon>
        <taxon>Nocardia</taxon>
    </lineage>
</organism>
<protein>
    <recommendedName>
        <fullName evidence="2">Bleomycin resistance protein</fullName>
    </recommendedName>
</protein>
<dbReference type="Pfam" id="PF00903">
    <property type="entry name" value="Glyoxalase"/>
    <property type="match status" value="1"/>
</dbReference>
<dbReference type="CDD" id="cd08349">
    <property type="entry name" value="BLMA_like"/>
    <property type="match status" value="1"/>
</dbReference>
<dbReference type="InterPro" id="IPR000335">
    <property type="entry name" value="Bleomycin-R"/>
</dbReference>
<dbReference type="InterPro" id="IPR037523">
    <property type="entry name" value="VOC_core"/>
</dbReference>
<feature type="domain" description="VOC" evidence="4">
    <location>
        <begin position="7"/>
        <end position="137"/>
    </location>
</feature>
<reference evidence="5 6" key="1">
    <citation type="submission" date="2024-10" db="EMBL/GenBank/DDBJ databases">
        <title>The Natural Products Discovery Center: Release of the First 8490 Sequenced Strains for Exploring Actinobacteria Biosynthetic Diversity.</title>
        <authorList>
            <person name="Kalkreuter E."/>
            <person name="Kautsar S.A."/>
            <person name="Yang D."/>
            <person name="Bader C.D."/>
            <person name="Teijaro C.N."/>
            <person name="Fluegel L."/>
            <person name="Davis C.M."/>
            <person name="Simpson J.R."/>
            <person name="Lauterbach L."/>
            <person name="Steele A.D."/>
            <person name="Gui C."/>
            <person name="Meng S."/>
            <person name="Li G."/>
            <person name="Viehrig K."/>
            <person name="Ye F."/>
            <person name="Su P."/>
            <person name="Kiefer A.F."/>
            <person name="Nichols A."/>
            <person name="Cepeda A.J."/>
            <person name="Yan W."/>
            <person name="Fan B."/>
            <person name="Jiang Y."/>
            <person name="Adhikari A."/>
            <person name="Zheng C.-J."/>
            <person name="Schuster L."/>
            <person name="Cowan T.M."/>
            <person name="Smanski M.J."/>
            <person name="Chevrette M.G."/>
            <person name="De Carvalho L.P.S."/>
            <person name="Shen B."/>
        </authorList>
    </citation>
    <scope>NUCLEOTIDE SEQUENCE [LARGE SCALE GENOMIC DNA]</scope>
    <source>
        <strain evidence="5 6">NPDC004550</strain>
    </source>
</reference>
<proteinExistence type="inferred from homology"/>
<dbReference type="InterPro" id="IPR029068">
    <property type="entry name" value="Glyas_Bleomycin-R_OHBP_Dase"/>
</dbReference>
<evidence type="ECO:0000256" key="1">
    <source>
        <dbReference type="ARBA" id="ARBA00011051"/>
    </source>
</evidence>
<dbReference type="PROSITE" id="PS51819">
    <property type="entry name" value="VOC"/>
    <property type="match status" value="1"/>
</dbReference>
<dbReference type="Gene3D" id="3.10.180.10">
    <property type="entry name" value="2,3-Dihydroxybiphenyl 1,2-Dioxygenase, domain 1"/>
    <property type="match status" value="1"/>
</dbReference>
<evidence type="ECO:0000313" key="5">
    <source>
        <dbReference type="EMBL" id="MFF0454414.1"/>
    </source>
</evidence>
<comment type="caution">
    <text evidence="5">The sequence shown here is derived from an EMBL/GenBank/DDBJ whole genome shotgun (WGS) entry which is preliminary data.</text>
</comment>
<name>A0ABW6NHH8_9NOCA</name>
<evidence type="ECO:0000256" key="2">
    <source>
        <dbReference type="ARBA" id="ARBA00021572"/>
    </source>
</evidence>
<keyword evidence="3" id="KW-0046">Antibiotic resistance</keyword>
<keyword evidence="6" id="KW-1185">Reference proteome</keyword>